<dbReference type="GO" id="GO:0016301">
    <property type="term" value="F:kinase activity"/>
    <property type="evidence" value="ECO:0007669"/>
    <property type="project" value="UniProtKB-KW"/>
</dbReference>
<feature type="domain" description="Signal transduction histidine kinase internal region" evidence="2">
    <location>
        <begin position="176"/>
        <end position="255"/>
    </location>
</feature>
<feature type="transmembrane region" description="Helical" evidence="1">
    <location>
        <begin position="57"/>
        <end position="76"/>
    </location>
</feature>
<evidence type="ECO:0000313" key="4">
    <source>
        <dbReference type="Proteomes" id="UP001338309"/>
    </source>
</evidence>
<protein>
    <submittedName>
        <fullName evidence="3">Histidine kinase</fullName>
    </submittedName>
</protein>
<evidence type="ECO:0000256" key="1">
    <source>
        <dbReference type="SAM" id="Phobius"/>
    </source>
</evidence>
<organism evidence="3 4">
    <name type="scientific">Algoriphagus confluentis</name>
    <dbReference type="NCBI Taxonomy" id="1697556"/>
    <lineage>
        <taxon>Bacteria</taxon>
        <taxon>Pseudomonadati</taxon>
        <taxon>Bacteroidota</taxon>
        <taxon>Cytophagia</taxon>
        <taxon>Cytophagales</taxon>
        <taxon>Cyclobacteriaceae</taxon>
        <taxon>Algoriphagus</taxon>
    </lineage>
</organism>
<keyword evidence="1" id="KW-1133">Transmembrane helix</keyword>
<keyword evidence="1" id="KW-0472">Membrane</keyword>
<keyword evidence="3" id="KW-0808">Transferase</keyword>
<evidence type="ECO:0000313" key="3">
    <source>
        <dbReference type="EMBL" id="GMQ30745.1"/>
    </source>
</evidence>
<keyword evidence="3" id="KW-0418">Kinase</keyword>
<dbReference type="Proteomes" id="UP001338309">
    <property type="component" value="Unassembled WGS sequence"/>
</dbReference>
<proteinExistence type="predicted"/>
<feature type="transmembrane region" description="Helical" evidence="1">
    <location>
        <begin position="136"/>
        <end position="157"/>
    </location>
</feature>
<comment type="caution">
    <text evidence="3">The sequence shown here is derived from an EMBL/GenBank/DDBJ whole genome shotgun (WGS) entry which is preliminary data.</text>
</comment>
<gene>
    <name evidence="3" type="ORF">Aconfl_33880</name>
</gene>
<accession>A0ABQ6PU08</accession>
<feature type="transmembrane region" description="Helical" evidence="1">
    <location>
        <begin position="88"/>
        <end position="111"/>
    </location>
</feature>
<keyword evidence="1" id="KW-0812">Transmembrane</keyword>
<dbReference type="InterPro" id="IPR010559">
    <property type="entry name" value="Sig_transdc_His_kin_internal"/>
</dbReference>
<dbReference type="PANTHER" id="PTHR34220:SF7">
    <property type="entry name" value="SENSOR HISTIDINE KINASE YPDA"/>
    <property type="match status" value="1"/>
</dbReference>
<evidence type="ECO:0000259" key="2">
    <source>
        <dbReference type="Pfam" id="PF06580"/>
    </source>
</evidence>
<sequence>MYRRNPENEFLASPQSKVLHIAFWGILFLFYLTPYVFSEKEGVEIIDVALDDRIFRILFRLTAIMACAYFLALRILPRILWGKEVIKTSLEFILGIYLICVASRFSVVYLLEPIQSHKTGNQETAFEIFTQWKVLFRYYFIGIFAGTFPFLFFHQLLERQQLLRHQLRIKAEKKTAELAALKAQLNPHFLFNTLNNIYSLAVQGSPMTAVSIEKLSGILDYLLYRCDEKFVPLNQEINLLNNYISLQKLRYSNRLLIDQEFSIDSDYSIAPLILLTMVENMFKHGVEKTTGKAILKIKINATKGKFCMLTENTFDPQSHTERGIGFKNVRHQLHLIYPTRHQIDSKEIGSIYRTQLKINLT</sequence>
<name>A0ABQ6PU08_9BACT</name>
<reference evidence="3 4" key="1">
    <citation type="submission" date="2023-08" db="EMBL/GenBank/DDBJ databases">
        <title>Draft genome sequence of Algoriphagus confluentis.</title>
        <authorList>
            <person name="Takatani N."/>
            <person name="Hosokawa M."/>
            <person name="Sawabe T."/>
        </authorList>
    </citation>
    <scope>NUCLEOTIDE SEQUENCE [LARGE SCALE GENOMIC DNA]</scope>
    <source>
        <strain evidence="3 4">NBRC 111222</strain>
    </source>
</reference>
<dbReference type="Pfam" id="PF06580">
    <property type="entry name" value="His_kinase"/>
    <property type="match status" value="1"/>
</dbReference>
<dbReference type="InterPro" id="IPR050640">
    <property type="entry name" value="Bact_2-comp_sensor_kinase"/>
</dbReference>
<dbReference type="PANTHER" id="PTHR34220">
    <property type="entry name" value="SENSOR HISTIDINE KINASE YPDA"/>
    <property type="match status" value="1"/>
</dbReference>
<keyword evidence="4" id="KW-1185">Reference proteome</keyword>
<feature type="transmembrane region" description="Helical" evidence="1">
    <location>
        <begin position="21"/>
        <end position="37"/>
    </location>
</feature>
<dbReference type="EMBL" id="BTPD01000011">
    <property type="protein sequence ID" value="GMQ30745.1"/>
    <property type="molecule type" value="Genomic_DNA"/>
</dbReference>